<dbReference type="Proteomes" id="UP000520814">
    <property type="component" value="Unassembled WGS sequence"/>
</dbReference>
<dbReference type="RefSeq" id="WP_184198521.1">
    <property type="nucleotide sequence ID" value="NZ_JACHGW010000003.1"/>
</dbReference>
<dbReference type="AlphaFoldDB" id="A0A7W9W7R4"/>
<accession>A0A7W9W7R4</accession>
<sequence>MAYSHVSKKNGVAYYLHARVTPTANGTRTMYFFAKEVKAGDDVTKALDEVPAGYIVVESDATGLPLLKKG</sequence>
<organism evidence="1 2">
    <name type="scientific">Armatimonas rosea</name>
    <dbReference type="NCBI Taxonomy" id="685828"/>
    <lineage>
        <taxon>Bacteria</taxon>
        <taxon>Bacillati</taxon>
        <taxon>Armatimonadota</taxon>
        <taxon>Armatimonadia</taxon>
        <taxon>Armatimonadales</taxon>
        <taxon>Armatimonadaceae</taxon>
        <taxon>Armatimonas</taxon>
    </lineage>
</organism>
<gene>
    <name evidence="1" type="ORF">HNQ39_003291</name>
</gene>
<comment type="caution">
    <text evidence="1">The sequence shown here is derived from an EMBL/GenBank/DDBJ whole genome shotgun (WGS) entry which is preliminary data.</text>
</comment>
<keyword evidence="2" id="KW-1185">Reference proteome</keyword>
<reference evidence="1 2" key="1">
    <citation type="submission" date="2020-08" db="EMBL/GenBank/DDBJ databases">
        <title>Genomic Encyclopedia of Type Strains, Phase IV (KMG-IV): sequencing the most valuable type-strain genomes for metagenomic binning, comparative biology and taxonomic classification.</title>
        <authorList>
            <person name="Goeker M."/>
        </authorList>
    </citation>
    <scope>NUCLEOTIDE SEQUENCE [LARGE SCALE GENOMIC DNA]</scope>
    <source>
        <strain evidence="1 2">DSM 23562</strain>
    </source>
</reference>
<proteinExistence type="predicted"/>
<evidence type="ECO:0000313" key="1">
    <source>
        <dbReference type="EMBL" id="MBB6051481.1"/>
    </source>
</evidence>
<protein>
    <submittedName>
        <fullName evidence="1">Uncharacterized protein</fullName>
    </submittedName>
</protein>
<name>A0A7W9W7R4_ARMRO</name>
<dbReference type="EMBL" id="JACHGW010000003">
    <property type="protein sequence ID" value="MBB6051481.1"/>
    <property type="molecule type" value="Genomic_DNA"/>
</dbReference>
<evidence type="ECO:0000313" key="2">
    <source>
        <dbReference type="Proteomes" id="UP000520814"/>
    </source>
</evidence>